<dbReference type="AlphaFoldDB" id="W4ELP2"/>
<accession>W4ELP2</accession>
<evidence type="ECO:0000313" key="2">
    <source>
        <dbReference type="Proteomes" id="UP000019062"/>
    </source>
</evidence>
<evidence type="ECO:0000313" key="1">
    <source>
        <dbReference type="EMBL" id="ETT81485.1"/>
    </source>
</evidence>
<gene>
    <name evidence="1" type="ORF">C176_18532</name>
</gene>
<proteinExistence type="predicted"/>
<name>W4ELP2_9BACL</name>
<sequence length="92" mass="10886">MNFAYFLAENRVYTAVLEGLSDQPVLKNWLKRYTSVPTSWKSYCRGRDTRNMYFMKSIGLSFNVSRLFIKVLLITLGFDFQFPSLLIWDKNI</sequence>
<dbReference type="EMBL" id="ASQA01000037">
    <property type="protein sequence ID" value="ETT81485.1"/>
    <property type="molecule type" value="Genomic_DNA"/>
</dbReference>
<keyword evidence="2" id="KW-1185">Reference proteome</keyword>
<dbReference type="Proteomes" id="UP000019062">
    <property type="component" value="Unassembled WGS sequence"/>
</dbReference>
<comment type="caution">
    <text evidence="1">The sequence shown here is derived from an EMBL/GenBank/DDBJ whole genome shotgun (WGS) entry which is preliminary data.</text>
</comment>
<reference evidence="1 2" key="1">
    <citation type="journal article" date="2014" name="BMC Genomics">
        <title>Genomic comparison of sporeforming bacilli isolated from milk.</title>
        <authorList>
            <person name="Moreno Switt A.I."/>
            <person name="Andrus A.D."/>
            <person name="Ranieri M.L."/>
            <person name="Orsi R.H."/>
            <person name="Ivy R."/>
            <person name="den Bakker H.C."/>
            <person name="Martin N.H."/>
            <person name="Wiedmann M."/>
            <person name="Boor K.J."/>
        </authorList>
    </citation>
    <scope>NUCLEOTIDE SEQUENCE [LARGE SCALE GENOMIC DNA]</scope>
    <source>
        <strain evidence="1 2">FSL R5-213</strain>
    </source>
</reference>
<protein>
    <submittedName>
        <fullName evidence="1">Uncharacterized protein</fullName>
    </submittedName>
</protein>
<organism evidence="1 2">
    <name type="scientific">Viridibacillus arenosi FSL R5-213</name>
    <dbReference type="NCBI Taxonomy" id="1227360"/>
    <lineage>
        <taxon>Bacteria</taxon>
        <taxon>Bacillati</taxon>
        <taxon>Bacillota</taxon>
        <taxon>Bacilli</taxon>
        <taxon>Bacillales</taxon>
        <taxon>Caryophanaceae</taxon>
        <taxon>Viridibacillus</taxon>
    </lineage>
</organism>